<reference evidence="2 3" key="1">
    <citation type="submission" date="2013-03" db="EMBL/GenBank/DDBJ databases">
        <title>The Genome Sequence of Exophiala aquamarina CBS 119918.</title>
        <authorList>
            <consortium name="The Broad Institute Genomics Platform"/>
            <person name="Cuomo C."/>
            <person name="de Hoog S."/>
            <person name="Gorbushina A."/>
            <person name="Walker B."/>
            <person name="Young S.K."/>
            <person name="Zeng Q."/>
            <person name="Gargeya S."/>
            <person name="Fitzgerald M."/>
            <person name="Haas B."/>
            <person name="Abouelleil A."/>
            <person name="Allen A.W."/>
            <person name="Alvarado L."/>
            <person name="Arachchi H.M."/>
            <person name="Berlin A.M."/>
            <person name="Chapman S.B."/>
            <person name="Gainer-Dewar J."/>
            <person name="Goldberg J."/>
            <person name="Griggs A."/>
            <person name="Gujja S."/>
            <person name="Hansen M."/>
            <person name="Howarth C."/>
            <person name="Imamovic A."/>
            <person name="Ireland A."/>
            <person name="Larimer J."/>
            <person name="McCowan C."/>
            <person name="Murphy C."/>
            <person name="Pearson M."/>
            <person name="Poon T.W."/>
            <person name="Priest M."/>
            <person name="Roberts A."/>
            <person name="Saif S."/>
            <person name="Shea T."/>
            <person name="Sisk P."/>
            <person name="Sykes S."/>
            <person name="Wortman J."/>
            <person name="Nusbaum C."/>
            <person name="Birren B."/>
        </authorList>
    </citation>
    <scope>NUCLEOTIDE SEQUENCE [LARGE SCALE GENOMIC DNA]</scope>
    <source>
        <strain evidence="2 3">CBS 119918</strain>
    </source>
</reference>
<dbReference type="VEuPathDB" id="FungiDB:A1O9_00119"/>
<organism evidence="2 3">
    <name type="scientific">Exophiala aquamarina CBS 119918</name>
    <dbReference type="NCBI Taxonomy" id="1182545"/>
    <lineage>
        <taxon>Eukaryota</taxon>
        <taxon>Fungi</taxon>
        <taxon>Dikarya</taxon>
        <taxon>Ascomycota</taxon>
        <taxon>Pezizomycotina</taxon>
        <taxon>Eurotiomycetes</taxon>
        <taxon>Chaetothyriomycetidae</taxon>
        <taxon>Chaetothyriales</taxon>
        <taxon>Herpotrichiellaceae</taxon>
        <taxon>Exophiala</taxon>
    </lineage>
</organism>
<evidence type="ECO:0000313" key="2">
    <source>
        <dbReference type="EMBL" id="KEF62147.1"/>
    </source>
</evidence>
<evidence type="ECO:0000259" key="1">
    <source>
        <dbReference type="PROSITE" id="PS50280"/>
    </source>
</evidence>
<dbReference type="HOGENOM" id="CLU_028281_0_3_1"/>
<dbReference type="PROSITE" id="PS50280">
    <property type="entry name" value="SET"/>
    <property type="match status" value="1"/>
</dbReference>
<dbReference type="Gene3D" id="1.25.40.10">
    <property type="entry name" value="Tetratricopeptide repeat domain"/>
    <property type="match status" value="1"/>
</dbReference>
<dbReference type="STRING" id="1182545.A0A072PQX0"/>
<dbReference type="RefSeq" id="XP_013264737.1">
    <property type="nucleotide sequence ID" value="XM_013409283.1"/>
</dbReference>
<dbReference type="PANTHER" id="PTHR47332">
    <property type="entry name" value="SET DOMAIN-CONTAINING PROTEIN 5"/>
    <property type="match status" value="1"/>
</dbReference>
<dbReference type="AlphaFoldDB" id="A0A072PQX0"/>
<protein>
    <recommendedName>
        <fullName evidence="1">SET domain-containing protein</fullName>
    </recommendedName>
</protein>
<dbReference type="InterPro" id="IPR046341">
    <property type="entry name" value="SET_dom_sf"/>
</dbReference>
<name>A0A072PQX0_9EURO</name>
<dbReference type="InterPro" id="IPR053185">
    <property type="entry name" value="SET_domain_protein"/>
</dbReference>
<sequence length="320" mass="36914">MAGEGHALHSSPQDQYLEIKSTMDRGLAVFAVRKIKAGTLIHCEDPLFSLCKDEEDDHSAIQREFSKLPRASQRRFLKLFDAEKSRMPRVVSIYYSNCYNLDSFAPDGRGGSAIGDLSSRFNHSCIPNVQFSYNFDRRQMMFYAIRDIPRGKEVCSSYDKNLFEIATRRRQKLQMYYAFVCHCEACEGANKNEFWGRSDERRTAMRDAFKRVQCCEKVFLNENIEAQEPRFEHKDRAIEEARSALGKLETLLLKEGLTGVVLANIYRSLSKWSERKQLLVETVKWKEMERLHCELGLGGHALRTKEAAEKLADLKGRFPA</sequence>
<dbReference type="OrthoDB" id="265717at2759"/>
<dbReference type="SUPFAM" id="SSF82199">
    <property type="entry name" value="SET domain"/>
    <property type="match status" value="1"/>
</dbReference>
<accession>A0A072PQX0</accession>
<feature type="domain" description="SET" evidence="1">
    <location>
        <begin position="15"/>
        <end position="159"/>
    </location>
</feature>
<dbReference type="Gene3D" id="2.170.270.10">
    <property type="entry name" value="SET domain"/>
    <property type="match status" value="1"/>
</dbReference>
<dbReference type="EMBL" id="AMGV01000001">
    <property type="protein sequence ID" value="KEF62147.1"/>
    <property type="molecule type" value="Genomic_DNA"/>
</dbReference>
<dbReference type="Proteomes" id="UP000027920">
    <property type="component" value="Unassembled WGS sequence"/>
</dbReference>
<comment type="caution">
    <text evidence="2">The sequence shown here is derived from an EMBL/GenBank/DDBJ whole genome shotgun (WGS) entry which is preliminary data.</text>
</comment>
<keyword evidence="3" id="KW-1185">Reference proteome</keyword>
<dbReference type="InterPro" id="IPR011990">
    <property type="entry name" value="TPR-like_helical_dom_sf"/>
</dbReference>
<dbReference type="PANTHER" id="PTHR47332:SF4">
    <property type="entry name" value="SET DOMAIN-CONTAINING PROTEIN 5"/>
    <property type="match status" value="1"/>
</dbReference>
<dbReference type="InterPro" id="IPR001214">
    <property type="entry name" value="SET_dom"/>
</dbReference>
<proteinExistence type="predicted"/>
<evidence type="ECO:0000313" key="3">
    <source>
        <dbReference type="Proteomes" id="UP000027920"/>
    </source>
</evidence>
<dbReference type="Pfam" id="PF00856">
    <property type="entry name" value="SET"/>
    <property type="match status" value="1"/>
</dbReference>
<dbReference type="SMART" id="SM00317">
    <property type="entry name" value="SET"/>
    <property type="match status" value="1"/>
</dbReference>
<dbReference type="CDD" id="cd20071">
    <property type="entry name" value="SET_SMYD"/>
    <property type="match status" value="1"/>
</dbReference>
<gene>
    <name evidence="2" type="ORF">A1O9_00119</name>
</gene>
<dbReference type="GeneID" id="25275071"/>